<dbReference type="OrthoDB" id="420519at2759"/>
<dbReference type="AlphaFoldDB" id="A0A0M0J4B0"/>
<organism evidence="8 9">
    <name type="scientific">Chrysochromulina tobinii</name>
    <dbReference type="NCBI Taxonomy" id="1460289"/>
    <lineage>
        <taxon>Eukaryota</taxon>
        <taxon>Haptista</taxon>
        <taxon>Haptophyta</taxon>
        <taxon>Prymnesiophyceae</taxon>
        <taxon>Prymnesiales</taxon>
        <taxon>Chrysochromulinaceae</taxon>
        <taxon>Chrysochromulina</taxon>
    </lineage>
</organism>
<feature type="transmembrane region" description="Helical" evidence="7">
    <location>
        <begin position="600"/>
        <end position="629"/>
    </location>
</feature>
<dbReference type="GO" id="GO:0022857">
    <property type="term" value="F:transmembrane transporter activity"/>
    <property type="evidence" value="ECO:0007669"/>
    <property type="project" value="UniProtKB-UniRule"/>
</dbReference>
<evidence type="ECO:0000256" key="5">
    <source>
        <dbReference type="ARBA" id="ARBA00023136"/>
    </source>
</evidence>
<feature type="transmembrane region" description="Helical" evidence="7">
    <location>
        <begin position="555"/>
        <end position="580"/>
    </location>
</feature>
<dbReference type="InterPro" id="IPR007603">
    <property type="entry name" value="Choline_transptr-like"/>
</dbReference>
<proteinExistence type="inferred from homology"/>
<keyword evidence="9" id="KW-1185">Reference proteome</keyword>
<dbReference type="PANTHER" id="PTHR12385:SF14">
    <property type="entry name" value="CHOLINE TRANSPORTER-LIKE 2"/>
    <property type="match status" value="1"/>
</dbReference>
<dbReference type="PANTHER" id="PTHR12385">
    <property type="entry name" value="CHOLINE TRANSPORTER-LIKE (SLC FAMILY 44)"/>
    <property type="match status" value="1"/>
</dbReference>
<evidence type="ECO:0000313" key="8">
    <source>
        <dbReference type="EMBL" id="KOO21053.1"/>
    </source>
</evidence>
<evidence type="ECO:0000256" key="6">
    <source>
        <dbReference type="ARBA" id="ARBA00023180"/>
    </source>
</evidence>
<evidence type="ECO:0000256" key="2">
    <source>
        <dbReference type="ARBA" id="ARBA00007168"/>
    </source>
</evidence>
<dbReference type="EMBL" id="JWZX01003393">
    <property type="protein sequence ID" value="KOO21053.1"/>
    <property type="molecule type" value="Genomic_DNA"/>
</dbReference>
<gene>
    <name evidence="8" type="ORF">Ctob_001086</name>
</gene>
<feature type="transmembrane region" description="Helical" evidence="7">
    <location>
        <begin position="349"/>
        <end position="378"/>
    </location>
</feature>
<evidence type="ECO:0000256" key="1">
    <source>
        <dbReference type="ARBA" id="ARBA00004141"/>
    </source>
</evidence>
<dbReference type="GO" id="GO:0005886">
    <property type="term" value="C:plasma membrane"/>
    <property type="evidence" value="ECO:0007669"/>
    <property type="project" value="UniProtKB-SubCell"/>
</dbReference>
<accession>A0A0M0J4B0</accession>
<keyword evidence="6" id="KW-0325">Glycoprotein</keyword>
<keyword evidence="4 7" id="KW-1133">Transmembrane helix</keyword>
<reference evidence="9" key="1">
    <citation type="journal article" date="2015" name="PLoS Genet.">
        <title>Genome Sequence and Transcriptome Analyses of Chrysochromulina tobin: Metabolic Tools for Enhanced Algal Fitness in the Prominent Order Prymnesiales (Haptophyceae).</title>
        <authorList>
            <person name="Hovde B.T."/>
            <person name="Deodato C.R."/>
            <person name="Hunsperger H.M."/>
            <person name="Ryken S.A."/>
            <person name="Yost W."/>
            <person name="Jha R.K."/>
            <person name="Patterson J."/>
            <person name="Monnat R.J. Jr."/>
            <person name="Barlow S.B."/>
            <person name="Starkenburg S.R."/>
            <person name="Cattolico R.A."/>
        </authorList>
    </citation>
    <scope>NUCLEOTIDE SEQUENCE</scope>
    <source>
        <strain evidence="9">CCMP291</strain>
    </source>
</reference>
<evidence type="ECO:0000256" key="7">
    <source>
        <dbReference type="RuleBase" id="RU368066"/>
    </source>
</evidence>
<feature type="transmembrane region" description="Helical" evidence="7">
    <location>
        <begin position="209"/>
        <end position="234"/>
    </location>
</feature>
<comment type="function">
    <text evidence="7">Choline transporter.</text>
</comment>
<feature type="transmembrane region" description="Helical" evidence="7">
    <location>
        <begin position="390"/>
        <end position="406"/>
    </location>
</feature>
<evidence type="ECO:0000256" key="4">
    <source>
        <dbReference type="ARBA" id="ARBA00022989"/>
    </source>
</evidence>
<comment type="caution">
    <text evidence="8">The sequence shown here is derived from an EMBL/GenBank/DDBJ whole genome shotgun (WGS) entry which is preliminary data.</text>
</comment>
<feature type="transmembrane region" description="Helical" evidence="7">
    <location>
        <begin position="307"/>
        <end position="328"/>
    </location>
</feature>
<dbReference type="Pfam" id="PF04515">
    <property type="entry name" value="Choline_transpo"/>
    <property type="match status" value="1"/>
</dbReference>
<protein>
    <recommendedName>
        <fullName evidence="7">Choline transporter-like protein</fullName>
    </recommendedName>
</protein>
<dbReference type="Proteomes" id="UP000037460">
    <property type="component" value="Unassembled WGS sequence"/>
</dbReference>
<keyword evidence="5 7" id="KW-0472">Membrane</keyword>
<keyword evidence="3 7" id="KW-0812">Transmembrane</keyword>
<sequence length="700" mass="77627">MKKPVLVYPRLDSDFVEQYAVVSTGQYWRFKPTGYCAEECPTGFDLSNPIQYGGLLYGCNKQRHCDQTVPTYYYTYLTTNMLGRCIPSAATLPAETRNLCVVPSCTSTQARALNTTYPRSINCASIKSQPDSRNTWQVCPPGCTGRPGDPSTCCGAQKNACELEVTEAITESFTPAAKTEDDVGFTQKFATYVQLTIGGAEGLIVPDGLLCMTVFGLFMPIGIGFIWAIFLWFFAGVMVYLISIFLVLLMGLIDFILAAKAGWFTIDPKSQEFMKLQAHLNKIPGIATSNFTLASINSTANETWQKWYTALAIIFIIATILLVIFLVANRKALDRLVGILRETTKIFKAMFGIVLWPFWDILFQTVFFVYFIFILIFTVNSPPDLYPSEAENGVAVAFVVFVYYWISQFIRATIWTSMSAAICRWYITQNEPDQKRCCGIGHGLNKLFSGTCLIICKHLGTMAFGALIIAIVQTIRTVVMYIDQQTQQMQNQNLVLKVVMKGVQCCLACLQKTIEVITYYGFVFVAMQGQPFCKACYSTFVFVISNPAQVAINKVVVKILVILIGLSTPVISACAAFAYLEWCSIDPFYKDKYNNLVAVAVTFLISYIVTTGVVSIYECAIDSIFLCAFKDMADNKPPKYMSNDLRKAFGLDLADEEAFLIAGSPPSAKSYKTYAQREAEAKAAKRDAKSAPAVATADGV</sequence>
<comment type="subcellular location">
    <subcellularLocation>
        <location evidence="7">Cell membrane</location>
        <topology evidence="7">Multi-pass membrane protein</topology>
    </subcellularLocation>
    <subcellularLocation>
        <location evidence="1">Membrane</location>
        <topology evidence="1">Multi-pass membrane protein</topology>
    </subcellularLocation>
</comment>
<comment type="similarity">
    <text evidence="2 7">Belongs to the CTL (choline transporter-like) family.</text>
</comment>
<evidence type="ECO:0000256" key="3">
    <source>
        <dbReference type="ARBA" id="ARBA00022692"/>
    </source>
</evidence>
<evidence type="ECO:0000313" key="9">
    <source>
        <dbReference type="Proteomes" id="UP000037460"/>
    </source>
</evidence>
<feature type="transmembrane region" description="Helical" evidence="7">
    <location>
        <begin position="240"/>
        <end position="263"/>
    </location>
</feature>
<name>A0A0M0J4B0_9EUKA</name>